<keyword evidence="5" id="KW-0547">Nucleotide-binding</keyword>
<keyword evidence="6 9" id="KW-0067">ATP-binding</keyword>
<organism evidence="9 10">
    <name type="scientific">Candidatus Avelusimicrobium gallicola</name>
    <dbReference type="NCBI Taxonomy" id="2562704"/>
    <lineage>
        <taxon>Bacteria</taxon>
        <taxon>Pseudomonadati</taxon>
        <taxon>Elusimicrobiota</taxon>
        <taxon>Elusimicrobia</taxon>
        <taxon>Elusimicrobiales</taxon>
        <taxon>Elusimicrobiaceae</taxon>
        <taxon>Candidatus Avelusimicrobium</taxon>
    </lineage>
</organism>
<dbReference type="FunFam" id="3.40.50.300:FF:000016">
    <property type="entry name" value="Oligopeptide ABC transporter ATP-binding component"/>
    <property type="match status" value="1"/>
</dbReference>
<dbReference type="GO" id="GO:0015833">
    <property type="term" value="P:peptide transport"/>
    <property type="evidence" value="ECO:0007669"/>
    <property type="project" value="InterPro"/>
</dbReference>
<feature type="domain" description="ABC transporter" evidence="8">
    <location>
        <begin position="11"/>
        <end position="259"/>
    </location>
</feature>
<dbReference type="Gene3D" id="3.40.50.300">
    <property type="entry name" value="P-loop containing nucleotide triphosphate hydrolases"/>
    <property type="match status" value="1"/>
</dbReference>
<evidence type="ECO:0000313" key="10">
    <source>
        <dbReference type="Proteomes" id="UP000196368"/>
    </source>
</evidence>
<dbReference type="PANTHER" id="PTHR43297:SF2">
    <property type="entry name" value="DIPEPTIDE TRANSPORT ATP-BINDING PROTEIN DPPD"/>
    <property type="match status" value="1"/>
</dbReference>
<sequence>MTCSSEPILEVRNLHIDFTTEEGRLPVLCGLSYALPKGRVLAVVGESGSGKTVHALSVLRLLPPNAHVSEGEICYKGQNLALLSEGELRRIRGGKISMIFQDPAASLNPVLTIGQQLTETLLAHRKISKEEARRQAARLLEKVGIVGAAKRLEEYPFQFSGGMCQRVMIAMALALSPDVLIADEPTTALDVTVQAQILRLIKQLQAESGMSAVFITHNLAVAAAVADEVLVLYAGRCMEQAPAEQLFKNPLHPYTQGLLNSLAPLHQKVDELPVIAGHPPVPGKTQAGCPFAPRCPFVSEKCRKSCPPLFEENGRKTRCWLREVHA</sequence>
<evidence type="ECO:0000256" key="2">
    <source>
        <dbReference type="ARBA" id="ARBA00005417"/>
    </source>
</evidence>
<dbReference type="GO" id="GO:0005886">
    <property type="term" value="C:plasma membrane"/>
    <property type="evidence" value="ECO:0007669"/>
    <property type="project" value="UniProtKB-SubCell"/>
</dbReference>
<proteinExistence type="inferred from homology"/>
<gene>
    <name evidence="9" type="ORF">B5F75_04900</name>
</gene>
<dbReference type="GO" id="GO:0005524">
    <property type="term" value="F:ATP binding"/>
    <property type="evidence" value="ECO:0007669"/>
    <property type="project" value="UniProtKB-KW"/>
</dbReference>
<comment type="subcellular location">
    <subcellularLocation>
        <location evidence="1">Cell inner membrane</location>
        <topology evidence="1">Peripheral membrane protein</topology>
    </subcellularLocation>
</comment>
<evidence type="ECO:0000256" key="5">
    <source>
        <dbReference type="ARBA" id="ARBA00022741"/>
    </source>
</evidence>
<evidence type="ECO:0000256" key="4">
    <source>
        <dbReference type="ARBA" id="ARBA00022475"/>
    </source>
</evidence>
<dbReference type="PANTHER" id="PTHR43297">
    <property type="entry name" value="OLIGOPEPTIDE TRANSPORT ATP-BINDING PROTEIN APPD"/>
    <property type="match status" value="1"/>
</dbReference>
<dbReference type="InterPro" id="IPR003439">
    <property type="entry name" value="ABC_transporter-like_ATP-bd"/>
</dbReference>
<keyword evidence="3" id="KW-0813">Transport</keyword>
<dbReference type="CDD" id="cd03257">
    <property type="entry name" value="ABC_NikE_OppD_transporters"/>
    <property type="match status" value="1"/>
</dbReference>
<dbReference type="SUPFAM" id="SSF52540">
    <property type="entry name" value="P-loop containing nucleoside triphosphate hydrolases"/>
    <property type="match status" value="1"/>
</dbReference>
<dbReference type="PROSITE" id="PS00211">
    <property type="entry name" value="ABC_TRANSPORTER_1"/>
    <property type="match status" value="1"/>
</dbReference>
<keyword evidence="10" id="KW-1185">Reference proteome</keyword>
<keyword evidence="4" id="KW-1003">Cell membrane</keyword>
<dbReference type="GO" id="GO:0016887">
    <property type="term" value="F:ATP hydrolysis activity"/>
    <property type="evidence" value="ECO:0007669"/>
    <property type="project" value="InterPro"/>
</dbReference>
<dbReference type="InterPro" id="IPR050388">
    <property type="entry name" value="ABC_Ni/Peptide_Import"/>
</dbReference>
<reference evidence="10" key="1">
    <citation type="submission" date="2017-04" db="EMBL/GenBank/DDBJ databases">
        <title>Function of individual gut microbiota members based on whole genome sequencing of pure cultures obtained from chicken caecum.</title>
        <authorList>
            <person name="Medvecky M."/>
            <person name="Cejkova D."/>
            <person name="Polansky O."/>
            <person name="Karasova D."/>
            <person name="Kubasova T."/>
            <person name="Cizek A."/>
            <person name="Rychlik I."/>
        </authorList>
    </citation>
    <scope>NUCLEOTIDE SEQUENCE [LARGE SCALE GENOMIC DNA]</scope>
    <source>
        <strain evidence="10">An273</strain>
    </source>
</reference>
<dbReference type="InterPro" id="IPR027417">
    <property type="entry name" value="P-loop_NTPase"/>
</dbReference>
<protein>
    <submittedName>
        <fullName evidence="9">Peptide ABC transporter ATP-binding protein</fullName>
    </submittedName>
</protein>
<keyword evidence="7" id="KW-0472">Membrane</keyword>
<dbReference type="InterPro" id="IPR013563">
    <property type="entry name" value="Oligopep_ABC_C"/>
</dbReference>
<evidence type="ECO:0000256" key="3">
    <source>
        <dbReference type="ARBA" id="ARBA00022448"/>
    </source>
</evidence>
<dbReference type="Proteomes" id="UP000196368">
    <property type="component" value="Unassembled WGS sequence"/>
</dbReference>
<dbReference type="AlphaFoldDB" id="A0A1Y4DBJ7"/>
<evidence type="ECO:0000259" key="8">
    <source>
        <dbReference type="PROSITE" id="PS50893"/>
    </source>
</evidence>
<dbReference type="RefSeq" id="WP_087288551.1">
    <property type="nucleotide sequence ID" value="NZ_NFJD01000003.1"/>
</dbReference>
<dbReference type="PROSITE" id="PS50893">
    <property type="entry name" value="ABC_TRANSPORTER_2"/>
    <property type="match status" value="1"/>
</dbReference>
<dbReference type="OrthoDB" id="9815712at2"/>
<dbReference type="SMART" id="SM00382">
    <property type="entry name" value="AAA"/>
    <property type="match status" value="1"/>
</dbReference>
<dbReference type="InterPro" id="IPR003593">
    <property type="entry name" value="AAA+_ATPase"/>
</dbReference>
<evidence type="ECO:0000256" key="1">
    <source>
        <dbReference type="ARBA" id="ARBA00004417"/>
    </source>
</evidence>
<dbReference type="Pfam" id="PF00005">
    <property type="entry name" value="ABC_tran"/>
    <property type="match status" value="1"/>
</dbReference>
<name>A0A1Y4DBJ7_9BACT</name>
<comment type="caution">
    <text evidence="9">The sequence shown here is derived from an EMBL/GenBank/DDBJ whole genome shotgun (WGS) entry which is preliminary data.</text>
</comment>
<dbReference type="EMBL" id="NFJD01000003">
    <property type="protein sequence ID" value="OUO56534.1"/>
    <property type="molecule type" value="Genomic_DNA"/>
</dbReference>
<comment type="similarity">
    <text evidence="2">Belongs to the ABC transporter superfamily.</text>
</comment>
<evidence type="ECO:0000313" key="9">
    <source>
        <dbReference type="EMBL" id="OUO56534.1"/>
    </source>
</evidence>
<accession>A0A1Y4DBJ7</accession>
<dbReference type="InterPro" id="IPR017871">
    <property type="entry name" value="ABC_transporter-like_CS"/>
</dbReference>
<evidence type="ECO:0000256" key="6">
    <source>
        <dbReference type="ARBA" id="ARBA00022840"/>
    </source>
</evidence>
<dbReference type="NCBIfam" id="TIGR01727">
    <property type="entry name" value="oligo_HPY"/>
    <property type="match status" value="1"/>
</dbReference>
<dbReference type="Pfam" id="PF08352">
    <property type="entry name" value="oligo_HPY"/>
    <property type="match status" value="1"/>
</dbReference>
<evidence type="ECO:0000256" key="7">
    <source>
        <dbReference type="ARBA" id="ARBA00023136"/>
    </source>
</evidence>